<evidence type="ECO:0000313" key="2">
    <source>
        <dbReference type="EMBL" id="MFC7288731.1"/>
    </source>
</evidence>
<name>A0ABW2ICX0_9BURK</name>
<dbReference type="EMBL" id="JBHTBU010000002">
    <property type="protein sequence ID" value="MFC7288731.1"/>
    <property type="molecule type" value="Genomic_DNA"/>
</dbReference>
<feature type="compositionally biased region" description="Basic and acidic residues" evidence="1">
    <location>
        <begin position="17"/>
        <end position="26"/>
    </location>
</feature>
<organism evidence="2 3">
    <name type="scientific">Herminiimonas glaciei</name>
    <dbReference type="NCBI Taxonomy" id="523788"/>
    <lineage>
        <taxon>Bacteria</taxon>
        <taxon>Pseudomonadati</taxon>
        <taxon>Pseudomonadota</taxon>
        <taxon>Betaproteobacteria</taxon>
        <taxon>Burkholderiales</taxon>
        <taxon>Oxalobacteraceae</taxon>
        <taxon>Herminiimonas</taxon>
    </lineage>
</organism>
<dbReference type="Proteomes" id="UP001596542">
    <property type="component" value="Unassembled WGS sequence"/>
</dbReference>
<dbReference type="RefSeq" id="WP_382272148.1">
    <property type="nucleotide sequence ID" value="NZ_JBHTBU010000002.1"/>
</dbReference>
<feature type="region of interest" description="Disordered" evidence="1">
    <location>
        <begin position="1"/>
        <end position="58"/>
    </location>
</feature>
<sequence>MTEHKSKAKPAVAGKPSDVEPHTHDEDLLDDALEATFPASDPVAEIPTDSAPSRQEKAKDELLDTALDLSFPASDPISVTSGITRIRQGKSAITKKIK</sequence>
<gene>
    <name evidence="2" type="ORF">ACFQPC_11835</name>
</gene>
<proteinExistence type="predicted"/>
<evidence type="ECO:0000256" key="1">
    <source>
        <dbReference type="SAM" id="MobiDB-lite"/>
    </source>
</evidence>
<reference evidence="3" key="1">
    <citation type="journal article" date="2019" name="Int. J. Syst. Evol. Microbiol.">
        <title>The Global Catalogue of Microorganisms (GCM) 10K type strain sequencing project: providing services to taxonomists for standard genome sequencing and annotation.</title>
        <authorList>
            <consortium name="The Broad Institute Genomics Platform"/>
            <consortium name="The Broad Institute Genome Sequencing Center for Infectious Disease"/>
            <person name="Wu L."/>
            <person name="Ma J."/>
        </authorList>
    </citation>
    <scope>NUCLEOTIDE SEQUENCE [LARGE SCALE GENOMIC DNA]</scope>
    <source>
        <strain evidence="3">KACC 12508</strain>
    </source>
</reference>
<evidence type="ECO:0000313" key="3">
    <source>
        <dbReference type="Proteomes" id="UP001596542"/>
    </source>
</evidence>
<protein>
    <submittedName>
        <fullName evidence="2">Uncharacterized protein</fullName>
    </submittedName>
</protein>
<keyword evidence="3" id="KW-1185">Reference proteome</keyword>
<comment type="caution">
    <text evidence="2">The sequence shown here is derived from an EMBL/GenBank/DDBJ whole genome shotgun (WGS) entry which is preliminary data.</text>
</comment>
<accession>A0ABW2ICX0</accession>